<name>A0A9D4TIT2_CHLVU</name>
<dbReference type="EMBL" id="SIDB01000011">
    <property type="protein sequence ID" value="KAI3426472.1"/>
    <property type="molecule type" value="Genomic_DNA"/>
</dbReference>
<keyword evidence="2" id="KW-0732">Signal</keyword>
<dbReference type="PANTHER" id="PTHR46873:SF1">
    <property type="entry name" value="EXPRESSED PROTEIN"/>
    <property type="match status" value="1"/>
</dbReference>
<accession>A0A9D4TIT2</accession>
<dbReference type="PANTHER" id="PTHR46873">
    <property type="entry name" value="EXPRESSED PROTEIN"/>
    <property type="match status" value="1"/>
</dbReference>
<evidence type="ECO:0000256" key="2">
    <source>
        <dbReference type="SAM" id="SignalP"/>
    </source>
</evidence>
<dbReference type="SUPFAM" id="SSF50891">
    <property type="entry name" value="Cyclophilin-like"/>
    <property type="match status" value="1"/>
</dbReference>
<dbReference type="Proteomes" id="UP001055712">
    <property type="component" value="Unassembled WGS sequence"/>
</dbReference>
<organism evidence="3 4">
    <name type="scientific">Chlorella vulgaris</name>
    <name type="common">Green alga</name>
    <dbReference type="NCBI Taxonomy" id="3077"/>
    <lineage>
        <taxon>Eukaryota</taxon>
        <taxon>Viridiplantae</taxon>
        <taxon>Chlorophyta</taxon>
        <taxon>core chlorophytes</taxon>
        <taxon>Trebouxiophyceae</taxon>
        <taxon>Chlorellales</taxon>
        <taxon>Chlorellaceae</taxon>
        <taxon>Chlorella clade</taxon>
        <taxon>Chlorella</taxon>
    </lineage>
</organism>
<protein>
    <recommendedName>
        <fullName evidence="5">Peptidylprolyl isomerase</fullName>
    </recommendedName>
</protein>
<evidence type="ECO:0000313" key="3">
    <source>
        <dbReference type="EMBL" id="KAI3426472.1"/>
    </source>
</evidence>
<dbReference type="OrthoDB" id="532384at2759"/>
<keyword evidence="4" id="KW-1185">Reference proteome</keyword>
<reference evidence="3" key="1">
    <citation type="journal article" date="2019" name="Plant J.">
        <title>Chlorella vulgaris genome assembly and annotation reveals the molecular basis for metabolic acclimation to high light conditions.</title>
        <authorList>
            <person name="Cecchin M."/>
            <person name="Marcolungo L."/>
            <person name="Rossato M."/>
            <person name="Girolomoni L."/>
            <person name="Cosentino E."/>
            <person name="Cuine S."/>
            <person name="Li-Beisson Y."/>
            <person name="Delledonne M."/>
            <person name="Ballottari M."/>
        </authorList>
    </citation>
    <scope>NUCLEOTIDE SEQUENCE</scope>
    <source>
        <strain evidence="3">211/11P</strain>
    </source>
</reference>
<sequence length="282" mass="29623">MAIRLAILLVLAGVGLVAAAEGTRDGVFVGYKEAGVEGAADAAADSVDNLNVADGSGDGSLQAAADQEGTSGDVQAGKEADTVPGSGGDGAAGSQDAAAAADLTAVAGAVGRSVVLHTQFGPIKVKLLEQLAPRTTALVWDLAEKRGCRNCAFYRNEARPRLGSGPPYALLQGRLDVPEVPPREGAIEVKMGHVCFIPDTKDFFIAYGDHPEWGTGHTVWGLVDEWFATDFITAQQYREVTHPEFGTVMRMLKEEVPLKVATDADAFYSGKLGPMHYDEPPL</sequence>
<feature type="region of interest" description="Disordered" evidence="1">
    <location>
        <begin position="58"/>
        <end position="94"/>
    </location>
</feature>
<feature type="chain" id="PRO_5039371650" description="Peptidylprolyl isomerase" evidence="2">
    <location>
        <begin position="20"/>
        <end position="282"/>
    </location>
</feature>
<comment type="caution">
    <text evidence="3">The sequence shown here is derived from an EMBL/GenBank/DDBJ whole genome shotgun (WGS) entry which is preliminary data.</text>
</comment>
<gene>
    <name evidence="3" type="ORF">D9Q98_008839</name>
</gene>
<evidence type="ECO:0000256" key="1">
    <source>
        <dbReference type="SAM" id="MobiDB-lite"/>
    </source>
</evidence>
<dbReference type="InterPro" id="IPR029000">
    <property type="entry name" value="Cyclophilin-like_dom_sf"/>
</dbReference>
<feature type="signal peptide" evidence="2">
    <location>
        <begin position="1"/>
        <end position="19"/>
    </location>
</feature>
<dbReference type="AlphaFoldDB" id="A0A9D4TIT2"/>
<proteinExistence type="predicted"/>
<dbReference type="Gene3D" id="2.40.100.10">
    <property type="entry name" value="Cyclophilin-like"/>
    <property type="match status" value="1"/>
</dbReference>
<evidence type="ECO:0000313" key="4">
    <source>
        <dbReference type="Proteomes" id="UP001055712"/>
    </source>
</evidence>
<evidence type="ECO:0008006" key="5">
    <source>
        <dbReference type="Google" id="ProtNLM"/>
    </source>
</evidence>
<reference evidence="3" key="2">
    <citation type="submission" date="2020-11" db="EMBL/GenBank/DDBJ databases">
        <authorList>
            <person name="Cecchin M."/>
            <person name="Marcolungo L."/>
            <person name="Rossato M."/>
            <person name="Girolomoni L."/>
            <person name="Cosentino E."/>
            <person name="Cuine S."/>
            <person name="Li-Beisson Y."/>
            <person name="Delledonne M."/>
            <person name="Ballottari M."/>
        </authorList>
    </citation>
    <scope>NUCLEOTIDE SEQUENCE</scope>
    <source>
        <strain evidence="3">211/11P</strain>
        <tissue evidence="3">Whole cell</tissue>
    </source>
</reference>